<feature type="repeat" description="WD" evidence="7">
    <location>
        <begin position="339"/>
        <end position="373"/>
    </location>
</feature>
<dbReference type="InterPro" id="IPR020472">
    <property type="entry name" value="WD40_PAC1"/>
</dbReference>
<evidence type="ECO:0000256" key="4">
    <source>
        <dbReference type="ARBA" id="ARBA00022737"/>
    </source>
</evidence>
<dbReference type="PANTHER" id="PTHR19855">
    <property type="entry name" value="WD40 REPEAT PROTEIN 12, 37"/>
    <property type="match status" value="1"/>
</dbReference>
<dbReference type="CDD" id="cd00200">
    <property type="entry name" value="WD40"/>
    <property type="match status" value="1"/>
</dbReference>
<sequence>MSHLQVKFHTKQQSFRVSTNLSFFFNKTNTPYSAQKKLNFLSRYKVGESPFSVLGSVLSSDLNEVIHKLLEEEERLDEDSDKSQVEFDFLVAGELLRSTLLEHIHDKGLSVESVLLVEYFEKENAPELELCLDHKDWMSGVQLDEDFILAGSYDCSVTVWDRKGDELVSSSVGHSEPVKDVAWIKHSKGDEKYFLSGSQDQNIILWKYEPSLLKVKCLFRCKGHSKSVECLSVNRSGTKFVSGSWDCSIKLWTTSPDLEPGTKEVEEVEKLSSRKRQKVEKKGYHRTPKMTLCGHTEAVSGVSWLSEHEICSGSWDHTIRTWDLRTGEEVSCLRGSKAITSLDYSNLSRMVATGNVDRHIRLWDPRSEEGAVVKSSLTSHQGWVTSVRWSPLSPHLLVSGSLDNVVKTWDTRSPKTPLYDLTSHTDKVMCVDWSQSETIASGGADNKIFLFSSNSGNIEQKLE</sequence>
<accession>A0ABP0FN22</accession>
<keyword evidence="2 6" id="KW-0698">rRNA processing</keyword>
<dbReference type="InterPro" id="IPR012972">
    <property type="entry name" value="NLE"/>
</dbReference>
<dbReference type="PRINTS" id="PR00320">
    <property type="entry name" value="GPROTEINBRPT"/>
</dbReference>
<comment type="subcellular location">
    <subcellularLocation>
        <location evidence="6">Nucleus</location>
        <location evidence="6">Nucleolus</location>
    </subcellularLocation>
    <subcellularLocation>
        <location evidence="6">Nucleus</location>
        <location evidence="6">Nucleoplasm</location>
    </subcellularLocation>
</comment>
<evidence type="ECO:0000313" key="9">
    <source>
        <dbReference type="EMBL" id="CAK8680731.1"/>
    </source>
</evidence>
<reference evidence="9 10" key="1">
    <citation type="submission" date="2024-02" db="EMBL/GenBank/DDBJ databases">
        <authorList>
            <person name="Daric V."/>
            <person name="Darras S."/>
        </authorList>
    </citation>
    <scope>NUCLEOTIDE SEQUENCE [LARGE SCALE GENOMIC DNA]</scope>
</reference>
<dbReference type="InterPro" id="IPR015943">
    <property type="entry name" value="WD40/YVTN_repeat-like_dom_sf"/>
</dbReference>
<comment type="caution">
    <text evidence="9">The sequence shown here is derived from an EMBL/GenBank/DDBJ whole genome shotgun (WGS) entry which is preliminary data.</text>
</comment>
<feature type="repeat" description="WD" evidence="7">
    <location>
        <begin position="421"/>
        <end position="461"/>
    </location>
</feature>
<keyword evidence="3 7" id="KW-0853">WD repeat</keyword>
<comment type="function">
    <text evidence="6">Required for maturation of ribosomal RNAs and formation of the large ribosomal subunit.</text>
</comment>
<dbReference type="Gene3D" id="2.130.10.10">
    <property type="entry name" value="YVTN repeat-like/Quinoprotein amine dehydrogenase"/>
    <property type="match status" value="2"/>
</dbReference>
<dbReference type="SMART" id="SM00320">
    <property type="entry name" value="WD40"/>
    <property type="match status" value="7"/>
</dbReference>
<dbReference type="HAMAP" id="MF_03029">
    <property type="entry name" value="WDR12"/>
    <property type="match status" value="1"/>
</dbReference>
<dbReference type="InterPro" id="IPR028599">
    <property type="entry name" value="WDR12/Ytm1"/>
</dbReference>
<evidence type="ECO:0000256" key="1">
    <source>
        <dbReference type="ARBA" id="ARBA00022517"/>
    </source>
</evidence>
<organism evidence="9 10">
    <name type="scientific">Clavelina lepadiformis</name>
    <name type="common">Light-bulb sea squirt</name>
    <name type="synonym">Ascidia lepadiformis</name>
    <dbReference type="NCBI Taxonomy" id="159417"/>
    <lineage>
        <taxon>Eukaryota</taxon>
        <taxon>Metazoa</taxon>
        <taxon>Chordata</taxon>
        <taxon>Tunicata</taxon>
        <taxon>Ascidiacea</taxon>
        <taxon>Aplousobranchia</taxon>
        <taxon>Clavelinidae</taxon>
        <taxon>Clavelina</taxon>
    </lineage>
</organism>
<feature type="domain" description="NLE" evidence="8">
    <location>
        <begin position="43"/>
        <end position="104"/>
    </location>
</feature>
<dbReference type="InterPro" id="IPR019775">
    <property type="entry name" value="WD40_repeat_CS"/>
</dbReference>
<protein>
    <recommendedName>
        <fullName evidence="6">Ribosome biogenesis protein WDR12 homolog</fullName>
    </recommendedName>
</protein>
<dbReference type="Pfam" id="PF00400">
    <property type="entry name" value="WD40"/>
    <property type="match status" value="7"/>
</dbReference>
<feature type="repeat" description="WD" evidence="7">
    <location>
        <begin position="221"/>
        <end position="252"/>
    </location>
</feature>
<dbReference type="Pfam" id="PF08154">
    <property type="entry name" value="NLE"/>
    <property type="match status" value="1"/>
</dbReference>
<dbReference type="InterPro" id="IPR001680">
    <property type="entry name" value="WD40_rpt"/>
</dbReference>
<dbReference type="PROSITE" id="PS00678">
    <property type="entry name" value="WD_REPEATS_1"/>
    <property type="match status" value="2"/>
</dbReference>
<keyword evidence="1 6" id="KW-0690">Ribosome biogenesis</keyword>
<dbReference type="PANTHER" id="PTHR19855:SF11">
    <property type="entry name" value="RIBOSOME BIOGENESIS PROTEIN WDR12"/>
    <property type="match status" value="1"/>
</dbReference>
<dbReference type="Proteomes" id="UP001642483">
    <property type="component" value="Unassembled WGS sequence"/>
</dbReference>
<feature type="repeat" description="WD" evidence="7">
    <location>
        <begin position="292"/>
        <end position="332"/>
    </location>
</feature>
<dbReference type="PROSITE" id="PS50082">
    <property type="entry name" value="WD_REPEATS_2"/>
    <property type="match status" value="7"/>
</dbReference>
<proteinExistence type="inferred from homology"/>
<evidence type="ECO:0000313" key="10">
    <source>
        <dbReference type="Proteomes" id="UP001642483"/>
    </source>
</evidence>
<dbReference type="PROSITE" id="PS50294">
    <property type="entry name" value="WD_REPEATS_REGION"/>
    <property type="match status" value="3"/>
</dbReference>
<evidence type="ECO:0000256" key="7">
    <source>
        <dbReference type="PROSITE-ProRule" id="PRU00221"/>
    </source>
</evidence>
<feature type="repeat" description="WD" evidence="7">
    <location>
        <begin position="171"/>
        <end position="209"/>
    </location>
</feature>
<keyword evidence="5 6" id="KW-0539">Nucleus</keyword>
<feature type="repeat" description="WD" evidence="7">
    <location>
        <begin position="131"/>
        <end position="170"/>
    </location>
</feature>
<dbReference type="InterPro" id="IPR036322">
    <property type="entry name" value="WD40_repeat_dom_sf"/>
</dbReference>
<evidence type="ECO:0000256" key="2">
    <source>
        <dbReference type="ARBA" id="ARBA00022552"/>
    </source>
</evidence>
<keyword evidence="10" id="KW-1185">Reference proteome</keyword>
<dbReference type="EMBL" id="CAWYQH010000079">
    <property type="protein sequence ID" value="CAK8680731.1"/>
    <property type="molecule type" value="Genomic_DNA"/>
</dbReference>
<dbReference type="SUPFAM" id="SSF50978">
    <property type="entry name" value="WD40 repeat-like"/>
    <property type="match status" value="1"/>
</dbReference>
<comment type="similarity">
    <text evidence="6">Belongs to the WD repeat WDR12/YTM1 family.</text>
</comment>
<gene>
    <name evidence="9" type="ORF">CVLEPA_LOCUS10988</name>
</gene>
<name>A0ABP0FN22_CLALP</name>
<evidence type="ECO:0000259" key="8">
    <source>
        <dbReference type="Pfam" id="PF08154"/>
    </source>
</evidence>
<keyword evidence="4" id="KW-0677">Repeat</keyword>
<evidence type="ECO:0000256" key="6">
    <source>
        <dbReference type="HAMAP-Rule" id="MF_03029"/>
    </source>
</evidence>
<evidence type="ECO:0000256" key="5">
    <source>
        <dbReference type="ARBA" id="ARBA00023242"/>
    </source>
</evidence>
<evidence type="ECO:0000256" key="3">
    <source>
        <dbReference type="ARBA" id="ARBA00022574"/>
    </source>
</evidence>
<feature type="repeat" description="WD" evidence="7">
    <location>
        <begin position="377"/>
        <end position="419"/>
    </location>
</feature>